<gene>
    <name evidence="1" type="ORF">NSCI0253_LOCUS14450</name>
</gene>
<reference evidence="1" key="1">
    <citation type="submission" date="2021-01" db="EMBL/GenBank/DDBJ databases">
        <authorList>
            <person name="Corre E."/>
            <person name="Pelletier E."/>
            <person name="Niang G."/>
            <person name="Scheremetjew M."/>
            <person name="Finn R."/>
            <person name="Kale V."/>
            <person name="Holt S."/>
            <person name="Cochrane G."/>
            <person name="Meng A."/>
            <person name="Brown T."/>
            <person name="Cohen L."/>
        </authorList>
    </citation>
    <scope>NUCLEOTIDE SEQUENCE</scope>
</reference>
<protein>
    <recommendedName>
        <fullName evidence="2">RAP domain-containing protein</fullName>
    </recommendedName>
</protein>
<name>A0A7S1A2M8_NOCSC</name>
<dbReference type="EMBL" id="HBFQ01020707">
    <property type="protein sequence ID" value="CAD8840102.1"/>
    <property type="molecule type" value="Transcribed_RNA"/>
</dbReference>
<proteinExistence type="predicted"/>
<organism evidence="1">
    <name type="scientific">Noctiluca scintillans</name>
    <name type="common">Sea sparkle</name>
    <name type="synonym">Red tide dinoflagellate</name>
    <dbReference type="NCBI Taxonomy" id="2966"/>
    <lineage>
        <taxon>Eukaryota</taxon>
        <taxon>Sar</taxon>
        <taxon>Alveolata</taxon>
        <taxon>Dinophyceae</taxon>
        <taxon>Noctilucales</taxon>
        <taxon>Noctilucaceae</taxon>
        <taxon>Noctiluca</taxon>
    </lineage>
</organism>
<evidence type="ECO:0000313" key="1">
    <source>
        <dbReference type="EMBL" id="CAD8840102.1"/>
    </source>
</evidence>
<accession>A0A7S1A2M8</accession>
<evidence type="ECO:0008006" key="2">
    <source>
        <dbReference type="Google" id="ProtNLM"/>
    </source>
</evidence>
<dbReference type="AlphaFoldDB" id="A0A7S1A2M8"/>
<sequence length="126" mass="13966">MCHEDVGWITVATADVAEPSRLDPPPPESVLREAFGFLSSRYSTAAISLDEFSNGFFADIVVRMSGRAYVIEVDGPRRFYHGTHDLIAPCQLKHRALCREFHSVLHVGFWESVEGALGENAAMSLK</sequence>